<proteinExistence type="predicted"/>
<protein>
    <submittedName>
        <fullName evidence="2">Uncharacterized protein</fullName>
    </submittedName>
</protein>
<organism evidence="2">
    <name type="scientific">Pseudomonas fluorescens</name>
    <dbReference type="NCBI Taxonomy" id="294"/>
    <lineage>
        <taxon>Bacteria</taxon>
        <taxon>Pseudomonadati</taxon>
        <taxon>Pseudomonadota</taxon>
        <taxon>Gammaproteobacteria</taxon>
        <taxon>Pseudomonadales</taxon>
        <taxon>Pseudomonadaceae</taxon>
        <taxon>Pseudomonas</taxon>
    </lineage>
</organism>
<name>A0A5E6WN31_PSEFL</name>
<reference evidence="2" key="1">
    <citation type="submission" date="2019-09" db="EMBL/GenBank/DDBJ databases">
        <authorList>
            <person name="Chandra G."/>
            <person name="Truman W A."/>
        </authorList>
    </citation>
    <scope>NUCLEOTIDE SEQUENCE</scope>
    <source>
        <strain evidence="2">PS683</strain>
    </source>
</reference>
<keyword evidence="1" id="KW-1133">Transmembrane helix</keyword>
<feature type="transmembrane region" description="Helical" evidence="1">
    <location>
        <begin position="278"/>
        <end position="300"/>
    </location>
</feature>
<keyword evidence="1" id="KW-0812">Transmembrane</keyword>
<dbReference type="AlphaFoldDB" id="A0A5E6WN31"/>
<accession>A0A5E6WN31</accession>
<keyword evidence="1" id="KW-0472">Membrane</keyword>
<feature type="transmembrane region" description="Helical" evidence="1">
    <location>
        <begin position="345"/>
        <end position="366"/>
    </location>
</feature>
<gene>
    <name evidence="2" type="ORF">PS683_04851</name>
</gene>
<sequence length="447" mass="51091">MEIIINGNERLIYFFKHQEALDFLLDERHKWHWLKDLPQHFMKAAKEIQTILLDIPTFSAETDIEHSKEGSVHIGTEREPFITSDSKEGLFIKDVKSNFDNIVSFFSIIYSNAHIREMAYNNAIISETLRIQKFEHERTIAMNLSLTLGNYESFIGGQSRSEFQDIINEQRNDQKEYRAKFEELANDFNKYISEQSSHAQSTLTETKNFLRRRIDAIHILSKRGSRKVREAAQVAKEAHETAMERLQAADSAYTEQLDLKYSVKYWKNRKISHTASKYGWLLSVIFSLFFMLAVVGLYFANGGLTTIAEHLSKRLPSSLMVLSEQGQQGDTQSPSLQKALLKSEVSIITTNITGALLIITLLSILIRITLRQFSVHSQCALEAGERVTFIKTYLALMQEKQIKSDEDRKLILECIFKSTFGATTPEIAFSLPIDSIIKAIGEKKSTG</sequence>
<evidence type="ECO:0000313" key="2">
    <source>
        <dbReference type="EMBL" id="VVM16512.1"/>
    </source>
</evidence>
<dbReference type="EMBL" id="LR700651">
    <property type="protein sequence ID" value="VVM16512.1"/>
    <property type="molecule type" value="Genomic_DNA"/>
</dbReference>
<evidence type="ECO:0000256" key="1">
    <source>
        <dbReference type="SAM" id="Phobius"/>
    </source>
</evidence>